<name>A0A858R9I3_9PROT</name>
<reference evidence="1" key="1">
    <citation type="submission" date="2020-04" db="EMBL/GenBank/DDBJ databases">
        <title>A desert anoxygenic phototrophic bacterium fixes CO2 using RubisCO under aerobic conditions.</title>
        <authorList>
            <person name="Tang K."/>
        </authorList>
    </citation>
    <scope>NUCLEOTIDE SEQUENCE [LARGE SCALE GENOMIC DNA]</scope>
    <source>
        <strain evidence="1">MIMtkB3</strain>
    </source>
</reference>
<dbReference type="EMBL" id="CP051775">
    <property type="protein sequence ID" value="QJE74125.1"/>
    <property type="molecule type" value="Genomic_DNA"/>
</dbReference>
<sequence>MQIEDLEPKVKKAEAERDKTSADIAFTLSSGAKVDDAKKLLLKTQSKAVEDLKAMLAEAVGKVTFKQSYLRRPTLGKLPIAPAEQPLPIDPATVRRIFAPALMAGSDMPVANGVPLLPPGPSGGVPAALTQYVAVAGANFGSLPAEPAVKGNMPVGIVYRQPARADVLVCKTKACVDGDGVPLPPGDRILDTPVMFPQLGVMASLDLTNGFAQNNKMGIEFGADGSITKFSFDDQERATETTQMLLDNAQKLSDFAKAQQEQKKASEVPELDALKAENAKLEALIQQEKLKQELLKLRGSEAAAQPSS</sequence>
<dbReference type="KEGG" id="acru:HHL28_14440"/>
<dbReference type="AlphaFoldDB" id="A0A858R9I3"/>
<evidence type="ECO:0000313" key="1">
    <source>
        <dbReference type="EMBL" id="QJE74125.1"/>
    </source>
</evidence>
<dbReference type="Proteomes" id="UP000501891">
    <property type="component" value="Chromosome"/>
</dbReference>
<proteinExistence type="predicted"/>
<organism evidence="1 2">
    <name type="scientific">Aerophototrophica crusticola</name>
    <dbReference type="NCBI Taxonomy" id="1709002"/>
    <lineage>
        <taxon>Bacteria</taxon>
        <taxon>Pseudomonadati</taxon>
        <taxon>Pseudomonadota</taxon>
        <taxon>Alphaproteobacteria</taxon>
        <taxon>Rhodospirillales</taxon>
        <taxon>Rhodospirillaceae</taxon>
        <taxon>Aerophototrophica</taxon>
    </lineage>
</organism>
<accession>A0A858R9I3</accession>
<keyword evidence="2" id="KW-1185">Reference proteome</keyword>
<evidence type="ECO:0000313" key="2">
    <source>
        <dbReference type="Proteomes" id="UP000501891"/>
    </source>
</evidence>
<gene>
    <name evidence="1" type="ORF">HHL28_14440</name>
</gene>
<protein>
    <submittedName>
        <fullName evidence="1">Uncharacterized protein</fullName>
    </submittedName>
</protein>